<name>E0U9X1_GLOV7</name>
<dbReference type="OrthoDB" id="422599at2"/>
<dbReference type="KEGG" id="cyj:Cyan7822_3086"/>
<accession>E0U9X1</accession>
<evidence type="ECO:0000313" key="3">
    <source>
        <dbReference type="Proteomes" id="UP000008206"/>
    </source>
</evidence>
<keyword evidence="3" id="KW-1185">Reference proteome</keyword>
<reference evidence="3" key="1">
    <citation type="journal article" date="2011" name="MBio">
        <title>Novel metabolic attributes of the genus Cyanothece, comprising a group of unicellular nitrogen-fixing Cyanobacteria.</title>
        <authorList>
            <person name="Bandyopadhyay A."/>
            <person name="Elvitigala T."/>
            <person name="Welsh E."/>
            <person name="Stockel J."/>
            <person name="Liberton M."/>
            <person name="Min H."/>
            <person name="Sherman L.A."/>
            <person name="Pakrasi H.B."/>
        </authorList>
    </citation>
    <scope>NUCLEOTIDE SEQUENCE [LARGE SCALE GENOMIC DNA]</scope>
    <source>
        <strain evidence="3">PCC 7822</strain>
    </source>
</reference>
<keyword evidence="1" id="KW-1133">Transmembrane helix</keyword>
<protein>
    <submittedName>
        <fullName evidence="2">Uncharacterized protein</fullName>
    </submittedName>
</protein>
<evidence type="ECO:0000256" key="1">
    <source>
        <dbReference type="SAM" id="Phobius"/>
    </source>
</evidence>
<dbReference type="AlphaFoldDB" id="E0U9X1"/>
<feature type="transmembrane region" description="Helical" evidence="1">
    <location>
        <begin position="136"/>
        <end position="154"/>
    </location>
</feature>
<feature type="transmembrane region" description="Helical" evidence="1">
    <location>
        <begin position="175"/>
        <end position="196"/>
    </location>
</feature>
<feature type="transmembrane region" description="Helical" evidence="1">
    <location>
        <begin position="78"/>
        <end position="100"/>
    </location>
</feature>
<sequence length="263" mass="29320">MASEKLKPQRDKDPLSESLLQQPIEEKKGLSTTSIGLWVLWVVYVYILLFSPTGQIIGGEPVWAIQPHTIQEALNESTNYFFILPFLNALGINVMIAPLVHPVSQGLFNFAEAWMLMFLPLMLADPAGSKLPKVGLWGLAMFLTNVFLIPYMALRSPSVSDVQLLPHHKGLLERSLGWIAITVAAISVVWTLIAFPDSGNLAQRGQYFLALLSSDRLTIAFVVDIVLFWVFQVILLGAVIPAPHKFRWLRFVPFGGLATWLVI</sequence>
<gene>
    <name evidence="2" type="ordered locus">Cyan7822_3086</name>
</gene>
<keyword evidence="1" id="KW-0472">Membrane</keyword>
<feature type="transmembrane region" description="Helical" evidence="1">
    <location>
        <begin position="35"/>
        <end position="58"/>
    </location>
</feature>
<evidence type="ECO:0000313" key="2">
    <source>
        <dbReference type="EMBL" id="ADN15041.1"/>
    </source>
</evidence>
<organism evidence="2 3">
    <name type="scientific">Gloeothece verrucosa (strain PCC 7822)</name>
    <name type="common">Cyanothece sp. (strain PCC 7822)</name>
    <dbReference type="NCBI Taxonomy" id="497965"/>
    <lineage>
        <taxon>Bacteria</taxon>
        <taxon>Bacillati</taxon>
        <taxon>Cyanobacteriota</taxon>
        <taxon>Cyanophyceae</taxon>
        <taxon>Oscillatoriophycideae</taxon>
        <taxon>Chroococcales</taxon>
        <taxon>Aphanothecaceae</taxon>
        <taxon>Gloeothece</taxon>
        <taxon>Gloeothece verrucosa</taxon>
    </lineage>
</organism>
<proteinExistence type="predicted"/>
<dbReference type="eggNOG" id="ENOG502ZACK">
    <property type="taxonomic scope" value="Bacteria"/>
</dbReference>
<keyword evidence="1" id="KW-0812">Transmembrane</keyword>
<dbReference type="RefSeq" id="WP_013323134.1">
    <property type="nucleotide sequence ID" value="NC_014501.1"/>
</dbReference>
<feature type="transmembrane region" description="Helical" evidence="1">
    <location>
        <begin position="107"/>
        <end position="124"/>
    </location>
</feature>
<dbReference type="STRING" id="497965.Cyan7822_3086"/>
<dbReference type="HOGENOM" id="CLU_069492_1_0_3"/>
<feature type="transmembrane region" description="Helical" evidence="1">
    <location>
        <begin position="216"/>
        <end position="240"/>
    </location>
</feature>
<dbReference type="Proteomes" id="UP000008206">
    <property type="component" value="Chromosome"/>
</dbReference>
<dbReference type="EMBL" id="CP002198">
    <property type="protein sequence ID" value="ADN15041.1"/>
    <property type="molecule type" value="Genomic_DNA"/>
</dbReference>
<dbReference type="PANTHER" id="PTHR36367:SF2">
    <property type="entry name" value="TRANSMEMBRANE PROTEIN"/>
    <property type="match status" value="1"/>
</dbReference>
<dbReference type="PANTHER" id="PTHR36367">
    <property type="entry name" value="TRANSMEMBRANE PROTEIN"/>
    <property type="match status" value="1"/>
</dbReference>